<dbReference type="GO" id="GO:0010564">
    <property type="term" value="P:regulation of cell cycle process"/>
    <property type="evidence" value="ECO:0007669"/>
    <property type="project" value="TreeGrafter"/>
</dbReference>
<evidence type="ECO:0000259" key="1">
    <source>
        <dbReference type="Pfam" id="PF12416"/>
    </source>
</evidence>
<name>A0A1S8WR67_OPIVI</name>
<dbReference type="AlphaFoldDB" id="A0A1S8WR67"/>
<dbReference type="InterPro" id="IPR035892">
    <property type="entry name" value="C2_domain_sf"/>
</dbReference>
<feature type="domain" description="DUF3668" evidence="1">
    <location>
        <begin position="244"/>
        <end position="387"/>
    </location>
</feature>
<dbReference type="PANTHER" id="PTHR21574:SF0">
    <property type="entry name" value="CENTROSOMAL PROTEIN OF 120 KDA"/>
    <property type="match status" value="1"/>
</dbReference>
<dbReference type="EMBL" id="KV896606">
    <property type="protein sequence ID" value="OON16753.1"/>
    <property type="molecule type" value="Genomic_DNA"/>
</dbReference>
<proteinExistence type="predicted"/>
<evidence type="ECO:0000313" key="2">
    <source>
        <dbReference type="EMBL" id="OON16753.1"/>
    </source>
</evidence>
<dbReference type="SUPFAM" id="SSF49562">
    <property type="entry name" value="C2 domain (Calcium/lipid-binding domain, CaLB)"/>
    <property type="match status" value="1"/>
</dbReference>
<gene>
    <name evidence="2" type="ORF">X801_07423</name>
</gene>
<keyword evidence="3" id="KW-1185">Reference proteome</keyword>
<protein>
    <recommendedName>
        <fullName evidence="1">DUF3668 domain-containing protein</fullName>
    </recommendedName>
</protein>
<sequence length="428" mass="47947">CIYFWKDATAATLVGGRRTNLRNPVVLSEASMHGKKVKIKISDFSSIQDSSRRLSKSLPSPSPLPFAGRNFPERPDYHLVCEARFNNEVLSTDPMPHTVQPVFEQELAWELDRSRLKQHRLHRTVLKIQLYAVHTSTPVKEAVGMFMLDLRSCSFNKEYKWFRLLHCKYKGPPEVFCGIYLDTNEGAVVPDQVVKSGKSVRALSIHYAAVARNSGFGTSLSAADLTPRVLSLREDFEQTPNSDLTSQRVWHVIGPKALSKKSFLLTLKFGEVSNNLASLIPITKDLSSESHSGFYFSCDILGTSVATRRFDSLVQTNLSSEEHQFFIRSTVDVLRAYFQHINPIPVKLFYGTRCLARALVASDRFLASADSTLQSALILEGHFQLRERVAATPLVVEVFVRSEEPQGSDSLLGRSTIQLGAIFNCPVH</sequence>
<dbReference type="PANTHER" id="PTHR21574">
    <property type="entry name" value="CENTROSOMAL PROTEIN OF 120 KDA"/>
    <property type="match status" value="1"/>
</dbReference>
<dbReference type="InterPro" id="IPR022136">
    <property type="entry name" value="DUF3668"/>
</dbReference>
<dbReference type="InterPro" id="IPR039893">
    <property type="entry name" value="CEP120-like"/>
</dbReference>
<dbReference type="Pfam" id="PF12416">
    <property type="entry name" value="DUF3668"/>
    <property type="match status" value="1"/>
</dbReference>
<dbReference type="Gene3D" id="2.60.40.150">
    <property type="entry name" value="C2 domain"/>
    <property type="match status" value="1"/>
</dbReference>
<dbReference type="GO" id="GO:0005815">
    <property type="term" value="C:microtubule organizing center"/>
    <property type="evidence" value="ECO:0007669"/>
    <property type="project" value="TreeGrafter"/>
</dbReference>
<organism evidence="2 3">
    <name type="scientific">Opisthorchis viverrini</name>
    <name type="common">Southeast Asian liver fluke</name>
    <dbReference type="NCBI Taxonomy" id="6198"/>
    <lineage>
        <taxon>Eukaryota</taxon>
        <taxon>Metazoa</taxon>
        <taxon>Spiralia</taxon>
        <taxon>Lophotrochozoa</taxon>
        <taxon>Platyhelminthes</taxon>
        <taxon>Trematoda</taxon>
        <taxon>Digenea</taxon>
        <taxon>Opisthorchiida</taxon>
        <taxon>Opisthorchiata</taxon>
        <taxon>Opisthorchiidae</taxon>
        <taxon>Opisthorchis</taxon>
    </lineage>
</organism>
<feature type="non-terminal residue" evidence="2">
    <location>
        <position position="1"/>
    </location>
</feature>
<dbReference type="Proteomes" id="UP000243686">
    <property type="component" value="Unassembled WGS sequence"/>
</dbReference>
<evidence type="ECO:0000313" key="3">
    <source>
        <dbReference type="Proteomes" id="UP000243686"/>
    </source>
</evidence>
<reference evidence="2 3" key="1">
    <citation type="submission" date="2015-03" db="EMBL/GenBank/DDBJ databases">
        <title>Draft genome of the nematode, Opisthorchis viverrini.</title>
        <authorList>
            <person name="Mitreva M."/>
        </authorList>
    </citation>
    <scope>NUCLEOTIDE SEQUENCE [LARGE SCALE GENOMIC DNA]</scope>
    <source>
        <strain evidence="2">Khon Kaen</strain>
    </source>
</reference>
<feature type="non-terminal residue" evidence="2">
    <location>
        <position position="428"/>
    </location>
</feature>
<accession>A0A1S8WR67</accession>